<evidence type="ECO:0000256" key="6">
    <source>
        <dbReference type="HAMAP-Rule" id="MF_01518"/>
    </source>
</evidence>
<dbReference type="NCBIfam" id="TIGR01178">
    <property type="entry name" value="ade"/>
    <property type="match status" value="1"/>
</dbReference>
<dbReference type="Proteomes" id="UP001524944">
    <property type="component" value="Unassembled WGS sequence"/>
</dbReference>
<organism evidence="9 10">
    <name type="scientific">Dehalobacterium formicoaceticum</name>
    <dbReference type="NCBI Taxonomy" id="51515"/>
    <lineage>
        <taxon>Bacteria</taxon>
        <taxon>Bacillati</taxon>
        <taxon>Bacillota</taxon>
        <taxon>Clostridia</taxon>
        <taxon>Eubacteriales</taxon>
        <taxon>Peptococcaceae</taxon>
        <taxon>Dehalobacterium</taxon>
    </lineage>
</organism>
<dbReference type="EMBL" id="JANPWE010000001">
    <property type="protein sequence ID" value="MCR6544380.1"/>
    <property type="molecule type" value="Genomic_DNA"/>
</dbReference>
<proteinExistence type="inferred from homology"/>
<dbReference type="EC" id="3.5.4.2" evidence="2 6"/>
<evidence type="ECO:0000259" key="7">
    <source>
        <dbReference type="Pfam" id="PF01979"/>
    </source>
</evidence>
<dbReference type="InterPro" id="IPR006679">
    <property type="entry name" value="Adenine_deam"/>
</dbReference>
<evidence type="ECO:0000256" key="2">
    <source>
        <dbReference type="ARBA" id="ARBA00012782"/>
    </source>
</evidence>
<reference evidence="9 10" key="1">
    <citation type="submission" date="2022-08" db="EMBL/GenBank/DDBJ databases">
        <title>Proteogenomics of the novel Dehalobacterium formicoaceticum strain EZ94 highlights a key role of methyltransferases during anaerobic dichloromethane degradation.</title>
        <authorList>
            <person name="Wasmund K."/>
        </authorList>
    </citation>
    <scope>NUCLEOTIDE SEQUENCE [LARGE SCALE GENOMIC DNA]</scope>
    <source>
        <strain evidence="9 10">EZ94</strain>
    </source>
</reference>
<dbReference type="PANTHER" id="PTHR11113">
    <property type="entry name" value="N-ACETYLGLUCOSAMINE-6-PHOSPHATE DEACETYLASE"/>
    <property type="match status" value="1"/>
</dbReference>
<keyword evidence="3 6" id="KW-0378">Hydrolase</keyword>
<dbReference type="Gene3D" id="2.30.40.10">
    <property type="entry name" value="Urease, subunit C, domain 1"/>
    <property type="match status" value="1"/>
</dbReference>
<dbReference type="GO" id="GO:0000034">
    <property type="term" value="F:adenine deaminase activity"/>
    <property type="evidence" value="ECO:0007669"/>
    <property type="project" value="UniProtKB-EC"/>
</dbReference>
<feature type="domain" description="Amidohydrolase-related" evidence="7">
    <location>
        <begin position="63"/>
        <end position="344"/>
    </location>
</feature>
<evidence type="ECO:0000256" key="4">
    <source>
        <dbReference type="ARBA" id="ARBA00023211"/>
    </source>
</evidence>
<evidence type="ECO:0000313" key="9">
    <source>
        <dbReference type="EMBL" id="MCR6544380.1"/>
    </source>
</evidence>
<evidence type="ECO:0000256" key="3">
    <source>
        <dbReference type="ARBA" id="ARBA00022801"/>
    </source>
</evidence>
<comment type="catalytic activity">
    <reaction evidence="5 6">
        <text>adenine + H2O + H(+) = hypoxanthine + NH4(+)</text>
        <dbReference type="Rhea" id="RHEA:23688"/>
        <dbReference type="ChEBI" id="CHEBI:15377"/>
        <dbReference type="ChEBI" id="CHEBI:15378"/>
        <dbReference type="ChEBI" id="CHEBI:16708"/>
        <dbReference type="ChEBI" id="CHEBI:17368"/>
        <dbReference type="ChEBI" id="CHEBI:28938"/>
        <dbReference type="EC" id="3.5.4.2"/>
    </reaction>
</comment>
<evidence type="ECO:0000313" key="10">
    <source>
        <dbReference type="Proteomes" id="UP001524944"/>
    </source>
</evidence>
<dbReference type="Pfam" id="PF01979">
    <property type="entry name" value="Amidohydro_1"/>
    <property type="match status" value="1"/>
</dbReference>
<keyword evidence="4 6" id="KW-0464">Manganese</keyword>
<sequence>MLYDMIRAARGEIKPALVLKNAKLINVFSGEIYPADIAVDQGRIVGIGSYSGVEEKDLAGCCLCPGLIDGHIHLESTMVTPGEFAKTVLPRGTTSVVTDPHEIANVCGLDGITYMLDSTENLPLNVFFMVPSCVPATSLEDNGAEITAENVLELLDRERILGLAEMMNYPGVLTGDPHVLAKLDAAKRKGKIIDGHAPGLSGKDLCAYVAAGITSDHECTTYSEGLEKIRLGQWVMVREGTAGKNMQDLLPLLLSEKSRRSMLVTDDKHPGDLLREGHLDGMIRTLIAQGVRPLEAIRMATLNPAQYFGLKDLGAIAPGYRADFLVLSDLKSFEIKEVYKDGRLAAQKGKALPFEIPAVFAPTVLNSFHIQEVKPEQLILSGSGTKMRVIGLVPGQILTREIIVDLPHQPGEIIAWDPEQDLVKLVMAERHKNTGLTAAALVQGFGLKKGAIASSVSHDSHNLVAIGTEDQAICRAANAVAAHQGGLAIADGDQVLAILPLPIAGLMSTDGVEKVDLKLQAMKELAWTMGVPRDLDPFMMLSFLALPVIPELKLTPRGLIKVDEQKLVPAVF</sequence>
<feature type="domain" description="Adenine deaminase C-terminal" evidence="8">
    <location>
        <begin position="396"/>
        <end position="565"/>
    </location>
</feature>
<accession>A0ABT1Y0K2</accession>
<dbReference type="InterPro" id="IPR026912">
    <property type="entry name" value="Adenine_deam_C"/>
</dbReference>
<evidence type="ECO:0000256" key="1">
    <source>
        <dbReference type="ARBA" id="ARBA00006773"/>
    </source>
</evidence>
<dbReference type="SUPFAM" id="SSF51556">
    <property type="entry name" value="Metallo-dependent hydrolases"/>
    <property type="match status" value="1"/>
</dbReference>
<protein>
    <recommendedName>
        <fullName evidence="2 6">Adenine deaminase</fullName>
        <shortName evidence="6">Adenase</shortName>
        <shortName evidence="6">Adenine aminase</shortName>
        <ecNumber evidence="2 6">3.5.4.2</ecNumber>
    </recommendedName>
</protein>
<comment type="caution">
    <text evidence="9">The sequence shown here is derived from an EMBL/GenBank/DDBJ whole genome shotgun (WGS) entry which is preliminary data.</text>
</comment>
<dbReference type="Pfam" id="PF13382">
    <property type="entry name" value="Adenine_deam_C"/>
    <property type="match status" value="1"/>
</dbReference>
<dbReference type="SUPFAM" id="SSF51338">
    <property type="entry name" value="Composite domain of metallo-dependent hydrolases"/>
    <property type="match status" value="1"/>
</dbReference>
<dbReference type="InterPro" id="IPR006680">
    <property type="entry name" value="Amidohydro-rel"/>
</dbReference>
<keyword evidence="10" id="KW-1185">Reference proteome</keyword>
<comment type="similarity">
    <text evidence="1 6">Belongs to the metallo-dependent hydrolases superfamily. Adenine deaminase family.</text>
</comment>
<dbReference type="HAMAP" id="MF_01518">
    <property type="entry name" value="Adenine_deamin"/>
    <property type="match status" value="1"/>
</dbReference>
<comment type="cofactor">
    <cofactor evidence="6">
        <name>Mn(2+)</name>
        <dbReference type="ChEBI" id="CHEBI:29035"/>
    </cofactor>
</comment>
<dbReference type="InterPro" id="IPR011059">
    <property type="entry name" value="Metal-dep_hydrolase_composite"/>
</dbReference>
<dbReference type="InterPro" id="IPR032466">
    <property type="entry name" value="Metal_Hydrolase"/>
</dbReference>
<evidence type="ECO:0000256" key="5">
    <source>
        <dbReference type="ARBA" id="ARBA00047720"/>
    </source>
</evidence>
<gene>
    <name evidence="6 9" type="primary">ade</name>
    <name evidence="9" type="ORF">NVS47_02440</name>
</gene>
<dbReference type="CDD" id="cd01295">
    <property type="entry name" value="AdeC"/>
    <property type="match status" value="1"/>
</dbReference>
<evidence type="ECO:0000259" key="8">
    <source>
        <dbReference type="Pfam" id="PF13382"/>
    </source>
</evidence>
<dbReference type="RefSeq" id="WP_257912021.1">
    <property type="nucleotide sequence ID" value="NZ_JANPWE010000001.1"/>
</dbReference>
<name>A0ABT1Y0K2_9FIRM</name>
<dbReference type="PANTHER" id="PTHR11113:SF2">
    <property type="entry name" value="ADENINE DEAMINASE"/>
    <property type="match status" value="1"/>
</dbReference>
<dbReference type="Gene3D" id="3.20.20.140">
    <property type="entry name" value="Metal-dependent hydrolases"/>
    <property type="match status" value="1"/>
</dbReference>